<keyword evidence="7" id="KW-0809">Transit peptide</keyword>
<comment type="similarity">
    <text evidence="3">Belongs to the peptidase M50B family.</text>
</comment>
<keyword evidence="9 10" id="KW-0472">Membrane</keyword>
<evidence type="ECO:0000256" key="10">
    <source>
        <dbReference type="SAM" id="Phobius"/>
    </source>
</evidence>
<keyword evidence="6" id="KW-0378">Hydrolase</keyword>
<dbReference type="InterPro" id="IPR044838">
    <property type="entry name" value="EGY1-like"/>
</dbReference>
<feature type="transmembrane region" description="Helical" evidence="10">
    <location>
        <begin position="137"/>
        <end position="158"/>
    </location>
</feature>
<gene>
    <name evidence="12" type="ORF">ENS64_13445</name>
</gene>
<evidence type="ECO:0000256" key="8">
    <source>
        <dbReference type="ARBA" id="ARBA00022989"/>
    </source>
</evidence>
<sequence>MPMPPEDRYHETPLPLPESAFLAGPSADEEWPPLGHPAPSRHLARYPAPSPHPAKALVVAGLLFAATLASTFLAGMGADLFWWLDNPLGPPRWLGDPRVPLERRLANGATFSSALMLILLCHELGHYIQARRYRIPASLPFFIPMPISPFGTMGAVIVQAAGYADRKAMFDIAISGPLAGLLVALPVAWWGVQQAEVMEIPANVAVMQYGDPLIIKAMVRVVHGPLPPNHDVVLNPLLFAGWVGIFLTGLNLLPVSQLDGGHIMYGLLGRRAHRIAWGVLAAGGIYMLVTGDQSYGLIFVLLLLLGVRHPPTTNDRVPLGAGRVLLGWFTMALFLVCFTLRPLTIHVPQQQPRPAPRPAGQPELLVSMPGAAKWERTG</sequence>
<evidence type="ECO:0000256" key="3">
    <source>
        <dbReference type="ARBA" id="ARBA00007931"/>
    </source>
</evidence>
<feature type="transmembrane region" description="Helical" evidence="10">
    <location>
        <begin position="275"/>
        <end position="305"/>
    </location>
</feature>
<dbReference type="GO" id="GO:0008233">
    <property type="term" value="F:peptidase activity"/>
    <property type="evidence" value="ECO:0007669"/>
    <property type="project" value="UniProtKB-KW"/>
</dbReference>
<feature type="transmembrane region" description="Helical" evidence="10">
    <location>
        <begin position="56"/>
        <end position="84"/>
    </location>
</feature>
<dbReference type="Pfam" id="PF02163">
    <property type="entry name" value="Peptidase_M50"/>
    <property type="match status" value="1"/>
</dbReference>
<feature type="transmembrane region" description="Helical" evidence="10">
    <location>
        <begin position="170"/>
        <end position="192"/>
    </location>
</feature>
<dbReference type="EMBL" id="DSVQ01000016">
    <property type="protein sequence ID" value="HGT40247.1"/>
    <property type="molecule type" value="Genomic_DNA"/>
</dbReference>
<protein>
    <submittedName>
        <fullName evidence="12">Site-2 protease family protein</fullName>
    </submittedName>
</protein>
<evidence type="ECO:0000256" key="1">
    <source>
        <dbReference type="ARBA" id="ARBA00001947"/>
    </source>
</evidence>
<keyword evidence="4 12" id="KW-0645">Protease</keyword>
<dbReference type="GO" id="GO:0006508">
    <property type="term" value="P:proteolysis"/>
    <property type="evidence" value="ECO:0007669"/>
    <property type="project" value="UniProtKB-KW"/>
</dbReference>
<accession>A0A7C4QPG2</accession>
<feature type="domain" description="Peptidase M50" evidence="11">
    <location>
        <begin position="111"/>
        <end position="275"/>
    </location>
</feature>
<comment type="cofactor">
    <cofactor evidence="1">
        <name>Zn(2+)</name>
        <dbReference type="ChEBI" id="CHEBI:29105"/>
    </cofactor>
</comment>
<dbReference type="GO" id="GO:0016020">
    <property type="term" value="C:membrane"/>
    <property type="evidence" value="ECO:0007669"/>
    <property type="project" value="UniProtKB-SubCell"/>
</dbReference>
<dbReference type="PANTHER" id="PTHR31412">
    <property type="entry name" value="ZINC METALLOPROTEASE EGY1"/>
    <property type="match status" value="1"/>
</dbReference>
<dbReference type="PANTHER" id="PTHR31412:SF0">
    <property type="entry name" value="ZINC METALLOPROTEASE EGY1, CHLOROPLASTIC-RELATED"/>
    <property type="match status" value="1"/>
</dbReference>
<dbReference type="InterPro" id="IPR008915">
    <property type="entry name" value="Peptidase_M50"/>
</dbReference>
<evidence type="ECO:0000256" key="9">
    <source>
        <dbReference type="ARBA" id="ARBA00023136"/>
    </source>
</evidence>
<comment type="subcellular location">
    <subcellularLocation>
        <location evidence="2">Membrane</location>
        <topology evidence="2">Multi-pass membrane protein</topology>
    </subcellularLocation>
</comment>
<keyword evidence="8 10" id="KW-1133">Transmembrane helix</keyword>
<name>A0A7C4QPG2_9PLAN</name>
<organism evidence="12">
    <name type="scientific">Schlesneria paludicola</name>
    <dbReference type="NCBI Taxonomy" id="360056"/>
    <lineage>
        <taxon>Bacteria</taxon>
        <taxon>Pseudomonadati</taxon>
        <taxon>Planctomycetota</taxon>
        <taxon>Planctomycetia</taxon>
        <taxon>Planctomycetales</taxon>
        <taxon>Planctomycetaceae</taxon>
        <taxon>Schlesneria</taxon>
    </lineage>
</organism>
<comment type="caution">
    <text evidence="12">The sequence shown here is derived from an EMBL/GenBank/DDBJ whole genome shotgun (WGS) entry which is preliminary data.</text>
</comment>
<proteinExistence type="inferred from homology"/>
<dbReference type="AlphaFoldDB" id="A0A7C4QPG2"/>
<feature type="transmembrane region" description="Helical" evidence="10">
    <location>
        <begin position="233"/>
        <end position="254"/>
    </location>
</feature>
<evidence type="ECO:0000256" key="6">
    <source>
        <dbReference type="ARBA" id="ARBA00022801"/>
    </source>
</evidence>
<evidence type="ECO:0000256" key="4">
    <source>
        <dbReference type="ARBA" id="ARBA00022670"/>
    </source>
</evidence>
<reference evidence="12" key="1">
    <citation type="journal article" date="2020" name="mSystems">
        <title>Genome- and Community-Level Interaction Insights into Carbon Utilization and Element Cycling Functions of Hydrothermarchaeota in Hydrothermal Sediment.</title>
        <authorList>
            <person name="Zhou Z."/>
            <person name="Liu Y."/>
            <person name="Xu W."/>
            <person name="Pan J."/>
            <person name="Luo Z.H."/>
            <person name="Li M."/>
        </authorList>
    </citation>
    <scope>NUCLEOTIDE SEQUENCE [LARGE SCALE GENOMIC DNA]</scope>
    <source>
        <strain evidence="12">SpSt-508</strain>
    </source>
</reference>
<evidence type="ECO:0000256" key="5">
    <source>
        <dbReference type="ARBA" id="ARBA00022692"/>
    </source>
</evidence>
<evidence type="ECO:0000256" key="2">
    <source>
        <dbReference type="ARBA" id="ARBA00004141"/>
    </source>
</evidence>
<keyword evidence="5 10" id="KW-0812">Transmembrane</keyword>
<dbReference type="CDD" id="cd06160">
    <property type="entry name" value="S2P-M50_like_2"/>
    <property type="match status" value="1"/>
</dbReference>
<feature type="transmembrane region" description="Helical" evidence="10">
    <location>
        <begin position="325"/>
        <end position="343"/>
    </location>
</feature>
<evidence type="ECO:0000256" key="7">
    <source>
        <dbReference type="ARBA" id="ARBA00022946"/>
    </source>
</evidence>
<evidence type="ECO:0000259" key="11">
    <source>
        <dbReference type="Pfam" id="PF02163"/>
    </source>
</evidence>
<evidence type="ECO:0000313" key="12">
    <source>
        <dbReference type="EMBL" id="HGT40247.1"/>
    </source>
</evidence>